<feature type="transmembrane region" description="Helical" evidence="1">
    <location>
        <begin position="52"/>
        <end position="68"/>
    </location>
</feature>
<comment type="caution">
    <text evidence="2">The sequence shown here is derived from an EMBL/GenBank/DDBJ whole genome shotgun (WGS) entry which is preliminary data.</text>
</comment>
<accession>A0A4Q7UUV9</accession>
<gene>
    <name evidence="2" type="ORF">EV383_0638</name>
</gene>
<reference evidence="2 3" key="1">
    <citation type="submission" date="2019-02" db="EMBL/GenBank/DDBJ databases">
        <title>Sequencing the genomes of 1000 actinobacteria strains.</title>
        <authorList>
            <person name="Klenk H.-P."/>
        </authorList>
    </citation>
    <scope>NUCLEOTIDE SEQUENCE [LARGE SCALE GENOMIC DNA]</scope>
    <source>
        <strain evidence="2 3">DSM 45779</strain>
    </source>
</reference>
<dbReference type="OrthoDB" id="3209791at2"/>
<evidence type="ECO:0000313" key="2">
    <source>
        <dbReference type="EMBL" id="RZT83819.1"/>
    </source>
</evidence>
<protein>
    <submittedName>
        <fullName evidence="2">Uncharacterized protein</fullName>
    </submittedName>
</protein>
<name>A0A4Q7UUV9_PSEST</name>
<feature type="transmembrane region" description="Helical" evidence="1">
    <location>
        <begin position="88"/>
        <end position="113"/>
    </location>
</feature>
<keyword evidence="1" id="KW-0812">Transmembrane</keyword>
<feature type="transmembrane region" description="Helical" evidence="1">
    <location>
        <begin position="210"/>
        <end position="229"/>
    </location>
</feature>
<keyword evidence="1" id="KW-1133">Transmembrane helix</keyword>
<evidence type="ECO:0000256" key="1">
    <source>
        <dbReference type="SAM" id="Phobius"/>
    </source>
</evidence>
<feature type="transmembrane region" description="Helical" evidence="1">
    <location>
        <begin position="169"/>
        <end position="190"/>
    </location>
</feature>
<dbReference type="EMBL" id="SHKL01000001">
    <property type="protein sequence ID" value="RZT83819.1"/>
    <property type="molecule type" value="Genomic_DNA"/>
</dbReference>
<proteinExistence type="predicted"/>
<evidence type="ECO:0000313" key="3">
    <source>
        <dbReference type="Proteomes" id="UP000291591"/>
    </source>
</evidence>
<dbReference type="AlphaFoldDB" id="A0A4Q7UUV9"/>
<keyword evidence="3" id="KW-1185">Reference proteome</keyword>
<dbReference type="RefSeq" id="WP_130288523.1">
    <property type="nucleotide sequence ID" value="NZ_SHKL01000001.1"/>
</dbReference>
<dbReference type="Proteomes" id="UP000291591">
    <property type="component" value="Unassembled WGS sequence"/>
</dbReference>
<sequence>MNNRVVTAARLNVVDAKVRLGMPWLVVGAAFLINLLIFVLVRSNVGETGPEYTGALAALYISMAAAYIQTMTQTFPFALSLGLTRRHFYLGVSLVVVMESLMHGVLLTVALAIERATGGWGMDLNFFGVPFLVQSNPVLQVVVYTVPLLALGFLGLLAGTVFRRWGQIGVYTAAIGSTLVLGGLAVLITWQQWWGSVGEFFSATPDLALVGVYPLVLVVLAAAGGFLMVRRATP</sequence>
<feature type="transmembrane region" description="Helical" evidence="1">
    <location>
        <begin position="141"/>
        <end position="162"/>
    </location>
</feature>
<organism evidence="2 3">
    <name type="scientific">Pseudonocardia sediminis</name>
    <dbReference type="NCBI Taxonomy" id="1397368"/>
    <lineage>
        <taxon>Bacteria</taxon>
        <taxon>Bacillati</taxon>
        <taxon>Actinomycetota</taxon>
        <taxon>Actinomycetes</taxon>
        <taxon>Pseudonocardiales</taxon>
        <taxon>Pseudonocardiaceae</taxon>
        <taxon>Pseudonocardia</taxon>
    </lineage>
</organism>
<feature type="transmembrane region" description="Helical" evidence="1">
    <location>
        <begin position="20"/>
        <end position="40"/>
    </location>
</feature>
<keyword evidence="1" id="KW-0472">Membrane</keyword>